<dbReference type="CDD" id="cd23508">
    <property type="entry name" value="hydrophobin_II"/>
    <property type="match status" value="1"/>
</dbReference>
<feature type="region of interest" description="Disordered" evidence="4">
    <location>
        <begin position="25"/>
        <end position="66"/>
    </location>
</feature>
<comment type="caution">
    <text evidence="6">The sequence shown here is derived from an EMBL/GenBank/DDBJ whole genome shotgun (WGS) entry which is preliminary data.</text>
</comment>
<dbReference type="PANTHER" id="PTHR42341">
    <property type="entry name" value="HYDROPHOBIN"/>
    <property type="match status" value="1"/>
</dbReference>
<dbReference type="Proteomes" id="UP000266272">
    <property type="component" value="Unassembled WGS sequence"/>
</dbReference>
<accession>A0A395NTX8</accession>
<evidence type="ECO:0000256" key="2">
    <source>
        <dbReference type="ARBA" id="ARBA00009576"/>
    </source>
</evidence>
<keyword evidence="5" id="KW-0732">Signal</keyword>
<organism evidence="6 7">
    <name type="scientific">Trichoderma arundinaceum</name>
    <dbReference type="NCBI Taxonomy" id="490622"/>
    <lineage>
        <taxon>Eukaryota</taxon>
        <taxon>Fungi</taxon>
        <taxon>Dikarya</taxon>
        <taxon>Ascomycota</taxon>
        <taxon>Pezizomycotina</taxon>
        <taxon>Sordariomycetes</taxon>
        <taxon>Hypocreomycetidae</taxon>
        <taxon>Hypocreales</taxon>
        <taxon>Hypocreaceae</taxon>
        <taxon>Trichoderma</taxon>
    </lineage>
</organism>
<dbReference type="GO" id="GO:0005576">
    <property type="term" value="C:extracellular region"/>
    <property type="evidence" value="ECO:0007669"/>
    <property type="project" value="InterPro"/>
</dbReference>
<feature type="signal peptide" evidence="5">
    <location>
        <begin position="1"/>
        <end position="16"/>
    </location>
</feature>
<dbReference type="InterPro" id="IPR010636">
    <property type="entry name" value="Class_II_hydrophobin"/>
</dbReference>
<feature type="chain" id="PRO_5017251864" evidence="5">
    <location>
        <begin position="17"/>
        <end position="138"/>
    </location>
</feature>
<feature type="compositionally biased region" description="Low complexity" evidence="4">
    <location>
        <begin position="29"/>
        <end position="46"/>
    </location>
</feature>
<evidence type="ECO:0000256" key="3">
    <source>
        <dbReference type="ARBA" id="ARBA00023157"/>
    </source>
</evidence>
<dbReference type="InterPro" id="IPR036686">
    <property type="entry name" value="Class_II_Hydrophobin_sf"/>
</dbReference>
<evidence type="ECO:0000256" key="4">
    <source>
        <dbReference type="SAM" id="MobiDB-lite"/>
    </source>
</evidence>
<dbReference type="Pfam" id="PF06766">
    <property type="entry name" value="Hydrophobin_2"/>
    <property type="match status" value="1"/>
</dbReference>
<evidence type="ECO:0000313" key="6">
    <source>
        <dbReference type="EMBL" id="RFU79287.1"/>
    </source>
</evidence>
<dbReference type="OrthoDB" id="4500971at2759"/>
<sequence length="138" mass="13577">MKFLAAATLLFAAVLAAPTDNYPPPAYGNPPSNGGNPPHNGGIPPVGTVPPPTGNKPGSSGQDEASVCPAGLFSNPQCCSTVVLGIVGLDCATPTSAPIDGADFGRICAARGQQARCCVLPVISKAGQGVLCQPVPGA</sequence>
<reference evidence="6 7" key="1">
    <citation type="journal article" date="2018" name="PLoS Pathog.">
        <title>Evolution of structural diversity of trichothecenes, a family of toxins produced by plant pathogenic and entomopathogenic fungi.</title>
        <authorList>
            <person name="Proctor R.H."/>
            <person name="McCormick S.P."/>
            <person name="Kim H.S."/>
            <person name="Cardoza R.E."/>
            <person name="Stanley A.M."/>
            <person name="Lindo L."/>
            <person name="Kelly A."/>
            <person name="Brown D.W."/>
            <person name="Lee T."/>
            <person name="Vaughan M.M."/>
            <person name="Alexander N.J."/>
            <person name="Busman M."/>
            <person name="Gutierrez S."/>
        </authorList>
    </citation>
    <scope>NUCLEOTIDE SEQUENCE [LARGE SCALE GENOMIC DNA]</scope>
    <source>
        <strain evidence="6 7">IBT 40837</strain>
    </source>
</reference>
<proteinExistence type="inferred from homology"/>
<evidence type="ECO:0000256" key="5">
    <source>
        <dbReference type="SAM" id="SignalP"/>
    </source>
</evidence>
<evidence type="ECO:0000313" key="7">
    <source>
        <dbReference type="Proteomes" id="UP000266272"/>
    </source>
</evidence>
<name>A0A395NTX8_TRIAR</name>
<dbReference type="Gene3D" id="3.20.120.10">
    <property type="entry name" value="Hydrophobin"/>
    <property type="match status" value="1"/>
</dbReference>
<protein>
    <submittedName>
        <fullName evidence="6">Hydrophobin</fullName>
    </submittedName>
</protein>
<keyword evidence="7" id="KW-1185">Reference proteome</keyword>
<keyword evidence="3" id="KW-1015">Disulfide bond</keyword>
<dbReference type="STRING" id="490622.A0A395NTX8"/>
<gene>
    <name evidence="6" type="ORF">TARUN_2927</name>
</gene>
<dbReference type="PANTHER" id="PTHR42341:SF1">
    <property type="entry name" value="HYDROPHOBIN"/>
    <property type="match status" value="1"/>
</dbReference>
<dbReference type="EMBL" id="PXOA01000167">
    <property type="protein sequence ID" value="RFU79287.1"/>
    <property type="molecule type" value="Genomic_DNA"/>
</dbReference>
<comment type="subcellular location">
    <subcellularLocation>
        <location evidence="1">Cell envelope</location>
    </subcellularLocation>
</comment>
<dbReference type="AlphaFoldDB" id="A0A395NTX8"/>
<comment type="similarity">
    <text evidence="2">Belongs to the cerato-ulmin hydrophobin family.</text>
</comment>
<dbReference type="SUPFAM" id="SSF101751">
    <property type="entry name" value="Hydrophobin II, HfbII"/>
    <property type="match status" value="1"/>
</dbReference>
<evidence type="ECO:0000256" key="1">
    <source>
        <dbReference type="ARBA" id="ARBA00004196"/>
    </source>
</evidence>